<keyword evidence="6" id="KW-0175">Coiled coil</keyword>
<dbReference type="EMBL" id="QZKU01000055">
    <property type="protein sequence ID" value="RJP22632.1"/>
    <property type="molecule type" value="Genomic_DNA"/>
</dbReference>
<dbReference type="PROSITE" id="PS50112">
    <property type="entry name" value="PAS"/>
    <property type="match status" value="3"/>
</dbReference>
<dbReference type="InterPro" id="IPR036097">
    <property type="entry name" value="HisK_dim/P_sf"/>
</dbReference>
<feature type="domain" description="PAC" evidence="9">
    <location>
        <begin position="560"/>
        <end position="612"/>
    </location>
</feature>
<dbReference type="CDD" id="cd00082">
    <property type="entry name" value="HisKA"/>
    <property type="match status" value="1"/>
</dbReference>
<dbReference type="SMART" id="SM00091">
    <property type="entry name" value="PAS"/>
    <property type="match status" value="4"/>
</dbReference>
<dbReference type="SUPFAM" id="SSF55785">
    <property type="entry name" value="PYP-like sensor domain (PAS domain)"/>
    <property type="match status" value="4"/>
</dbReference>
<feature type="coiled-coil region" evidence="6">
    <location>
        <begin position="437"/>
        <end position="486"/>
    </location>
</feature>
<dbReference type="Pfam" id="PF08448">
    <property type="entry name" value="PAS_4"/>
    <property type="match status" value="2"/>
</dbReference>
<dbReference type="InterPro" id="IPR013656">
    <property type="entry name" value="PAS_4"/>
</dbReference>
<evidence type="ECO:0000256" key="1">
    <source>
        <dbReference type="ARBA" id="ARBA00000085"/>
    </source>
</evidence>
<dbReference type="PANTHER" id="PTHR43304">
    <property type="entry name" value="PHYTOCHROME-LIKE PROTEIN CPH1"/>
    <property type="match status" value="1"/>
</dbReference>
<dbReference type="EC" id="2.7.13.3" evidence="2"/>
<organism evidence="10 11">
    <name type="scientific">Abyssobacteria bacterium (strain SURF_5)</name>
    <dbReference type="NCBI Taxonomy" id="2093360"/>
    <lineage>
        <taxon>Bacteria</taxon>
        <taxon>Pseudomonadati</taxon>
        <taxon>Candidatus Hydrogenedentota</taxon>
        <taxon>Candidatus Abyssobacteria</taxon>
    </lineage>
</organism>
<dbReference type="Gene3D" id="1.10.287.130">
    <property type="match status" value="1"/>
</dbReference>
<evidence type="ECO:0000313" key="10">
    <source>
        <dbReference type="EMBL" id="RJP22632.1"/>
    </source>
</evidence>
<evidence type="ECO:0000256" key="6">
    <source>
        <dbReference type="SAM" id="Coils"/>
    </source>
</evidence>
<feature type="domain" description="PAS" evidence="8">
    <location>
        <begin position="320"/>
        <end position="392"/>
    </location>
</feature>
<dbReference type="GO" id="GO:0000155">
    <property type="term" value="F:phosphorelay sensor kinase activity"/>
    <property type="evidence" value="ECO:0007669"/>
    <property type="project" value="InterPro"/>
</dbReference>
<dbReference type="NCBIfam" id="TIGR00229">
    <property type="entry name" value="sensory_box"/>
    <property type="match status" value="4"/>
</dbReference>
<dbReference type="SMART" id="SM00387">
    <property type="entry name" value="HATPase_c"/>
    <property type="match status" value="1"/>
</dbReference>
<dbReference type="Pfam" id="PF02518">
    <property type="entry name" value="HATPase_c"/>
    <property type="match status" value="1"/>
</dbReference>
<evidence type="ECO:0000256" key="2">
    <source>
        <dbReference type="ARBA" id="ARBA00012438"/>
    </source>
</evidence>
<dbReference type="PRINTS" id="PR00344">
    <property type="entry name" value="BCTRLSENSOR"/>
</dbReference>
<feature type="domain" description="PAS" evidence="8">
    <location>
        <begin position="486"/>
        <end position="537"/>
    </location>
</feature>
<feature type="domain" description="PAC" evidence="9">
    <location>
        <begin position="395"/>
        <end position="446"/>
    </location>
</feature>
<evidence type="ECO:0000256" key="4">
    <source>
        <dbReference type="ARBA" id="ARBA00022679"/>
    </source>
</evidence>
<dbReference type="PANTHER" id="PTHR43304:SF1">
    <property type="entry name" value="PAC DOMAIN-CONTAINING PROTEIN"/>
    <property type="match status" value="1"/>
</dbReference>
<dbReference type="SMART" id="SM00388">
    <property type="entry name" value="HisKA"/>
    <property type="match status" value="1"/>
</dbReference>
<accession>A0A3A4NUC7</accession>
<dbReference type="InterPro" id="IPR001610">
    <property type="entry name" value="PAC"/>
</dbReference>
<dbReference type="InterPro" id="IPR035965">
    <property type="entry name" value="PAS-like_dom_sf"/>
</dbReference>
<dbReference type="SMART" id="SM00086">
    <property type="entry name" value="PAC"/>
    <property type="match status" value="4"/>
</dbReference>
<dbReference type="InterPro" id="IPR000700">
    <property type="entry name" value="PAS-assoc_C"/>
</dbReference>
<dbReference type="PROSITE" id="PS50113">
    <property type="entry name" value="PAC"/>
    <property type="match status" value="4"/>
</dbReference>
<dbReference type="Pfam" id="PF13426">
    <property type="entry name" value="PAS_9"/>
    <property type="match status" value="1"/>
</dbReference>
<evidence type="ECO:0000259" key="7">
    <source>
        <dbReference type="PROSITE" id="PS50109"/>
    </source>
</evidence>
<comment type="caution">
    <text evidence="10">The sequence shown here is derived from an EMBL/GenBank/DDBJ whole genome shotgun (WGS) entry which is preliminary data.</text>
</comment>
<dbReference type="Proteomes" id="UP000265882">
    <property type="component" value="Unassembled WGS sequence"/>
</dbReference>
<evidence type="ECO:0000259" key="9">
    <source>
        <dbReference type="PROSITE" id="PS50113"/>
    </source>
</evidence>
<dbReference type="InterPro" id="IPR005467">
    <property type="entry name" value="His_kinase_dom"/>
</dbReference>
<proteinExistence type="predicted"/>
<sequence>MAELRAQAAALQQRLNELAQEEDIWKKCRQLEKSLSARSGELMMANQELRRQDSVNRELQAAYEHATGMLNRIFSTSHAFIAFLDIDFNFIRVNEGYAAANGHQPDFFVGKNLFDFYPREYYEEIFCHVVQTGQPHSSRATPLVHLRDPERGQRYWDLNLLPVKGSGGEVEGLLFSAVDVTERVQAEEAQRKTEALFRRLFDQAPSGAAIVGLDYRYQRVNEEYCRITGYSAEEMVSKTFVDITHPDDIENDVRYARALVSGEIDHYQMEKRYIRKGGEVIWVALWARVIRDQEGKPLCFLPLVQDITQRKQAEEALRASEERYRLHFENLSDVVYITDLDMRVSDISPSVKALTGYSPEEIIGRRIDELNLLAPEYRETGLRNTMRVLEGNRSGPTEYEFITKDGSRKFGEISGSPLLKSGRVIAVISVARDITARKRIEEELDRYRLHLEEMVEQRTEELIGLNRQLEQEITERRKAEEQLQTQAEFSERLIDSSADGIVAFDKNTCFTEWNHAMERATGLLKKDVIGRNAMELFPYLKETGEAQNYAAVLEGKTVVSKDRPYYIEETARRGFYEAHYSPLRNRAGEIIGGLAIVRDISERRHFEEVLRESEAKYRHLSESLEVMVKKQVAELKQAESLAAIGKMISIVAHELRNPLQNVQLGVENLRHVCLEPEQQDILNDLEIGLNMLGGVMEELLDFSRPTRLNRSAARIEAIVDHAIEIIRPLLQNISLRLEVCEEEMNILLDSEKMSRVLINLIKNSVEAMPHGGEVHVCADLHGGKAGSSLRISVSDTGCGIAEDILFQIEHPFFTTKPRGTGLGLSICRKIIEAHGGSMRITSTPGAGTRVEVVVPAEIHPDTESNACF</sequence>
<comment type="catalytic activity">
    <reaction evidence="1">
        <text>ATP + protein L-histidine = ADP + protein N-phospho-L-histidine.</text>
        <dbReference type="EC" id="2.7.13.3"/>
    </reaction>
</comment>
<dbReference type="InterPro" id="IPR004358">
    <property type="entry name" value="Sig_transdc_His_kin-like_C"/>
</dbReference>
<dbReference type="CDD" id="cd00075">
    <property type="entry name" value="HATPase"/>
    <property type="match status" value="1"/>
</dbReference>
<feature type="coiled-coil region" evidence="6">
    <location>
        <begin position="303"/>
        <end position="330"/>
    </location>
</feature>
<dbReference type="Pfam" id="PF00512">
    <property type="entry name" value="HisKA"/>
    <property type="match status" value="1"/>
</dbReference>
<protein>
    <recommendedName>
        <fullName evidence="2">histidine kinase</fullName>
        <ecNumber evidence="2">2.7.13.3</ecNumber>
    </recommendedName>
</protein>
<reference evidence="10 11" key="1">
    <citation type="journal article" date="2017" name="ISME J.">
        <title>Energy and carbon metabolisms in a deep terrestrial subsurface fluid microbial community.</title>
        <authorList>
            <person name="Momper L."/>
            <person name="Jungbluth S.P."/>
            <person name="Lee M.D."/>
            <person name="Amend J.P."/>
        </authorList>
    </citation>
    <scope>NUCLEOTIDE SEQUENCE [LARGE SCALE GENOMIC DNA]</scope>
    <source>
        <strain evidence="10">SURF_5</strain>
    </source>
</reference>
<dbReference type="InterPro" id="IPR003661">
    <property type="entry name" value="HisK_dim/P_dom"/>
</dbReference>
<dbReference type="Gene3D" id="3.30.450.20">
    <property type="entry name" value="PAS domain"/>
    <property type="match status" value="4"/>
</dbReference>
<evidence type="ECO:0000259" key="8">
    <source>
        <dbReference type="PROSITE" id="PS50112"/>
    </source>
</evidence>
<evidence type="ECO:0000256" key="5">
    <source>
        <dbReference type="ARBA" id="ARBA00022777"/>
    </source>
</evidence>
<evidence type="ECO:0000313" key="11">
    <source>
        <dbReference type="Proteomes" id="UP000265882"/>
    </source>
</evidence>
<dbReference type="Pfam" id="PF08447">
    <property type="entry name" value="PAS_3"/>
    <property type="match status" value="1"/>
</dbReference>
<keyword evidence="5" id="KW-0418">Kinase</keyword>
<evidence type="ECO:0000256" key="3">
    <source>
        <dbReference type="ARBA" id="ARBA00022553"/>
    </source>
</evidence>
<dbReference type="SUPFAM" id="SSF55874">
    <property type="entry name" value="ATPase domain of HSP90 chaperone/DNA topoisomerase II/histidine kinase"/>
    <property type="match status" value="1"/>
</dbReference>
<dbReference type="PROSITE" id="PS50109">
    <property type="entry name" value="HIS_KIN"/>
    <property type="match status" value="1"/>
</dbReference>
<dbReference type="InterPro" id="IPR003594">
    <property type="entry name" value="HATPase_dom"/>
</dbReference>
<feature type="domain" description="PAC" evidence="9">
    <location>
        <begin position="139"/>
        <end position="192"/>
    </location>
</feature>
<keyword evidence="3" id="KW-0597">Phosphoprotein</keyword>
<gene>
    <name evidence="10" type="ORF">C4520_07905</name>
</gene>
<feature type="domain" description="Histidine kinase" evidence="7">
    <location>
        <begin position="650"/>
        <end position="858"/>
    </location>
</feature>
<dbReference type="InterPro" id="IPR052162">
    <property type="entry name" value="Sensor_kinase/Photoreceptor"/>
</dbReference>
<keyword evidence="4" id="KW-0808">Transferase</keyword>
<feature type="domain" description="PAC" evidence="9">
    <location>
        <begin position="267"/>
        <end position="319"/>
    </location>
</feature>
<name>A0A3A4NUC7_ABYX5</name>
<dbReference type="AlphaFoldDB" id="A0A3A4NUC7"/>
<dbReference type="Gene3D" id="3.30.565.10">
    <property type="entry name" value="Histidine kinase-like ATPase, C-terminal domain"/>
    <property type="match status" value="1"/>
</dbReference>
<dbReference type="CDD" id="cd00130">
    <property type="entry name" value="PAS"/>
    <property type="match status" value="4"/>
</dbReference>
<dbReference type="InterPro" id="IPR013655">
    <property type="entry name" value="PAS_fold_3"/>
</dbReference>
<feature type="domain" description="PAS" evidence="8">
    <location>
        <begin position="193"/>
        <end position="263"/>
    </location>
</feature>
<dbReference type="InterPro" id="IPR036890">
    <property type="entry name" value="HATPase_C_sf"/>
</dbReference>
<dbReference type="SUPFAM" id="SSF47384">
    <property type="entry name" value="Homodimeric domain of signal transducing histidine kinase"/>
    <property type="match status" value="1"/>
</dbReference>
<dbReference type="InterPro" id="IPR000014">
    <property type="entry name" value="PAS"/>
</dbReference>